<accession>A0ABY3Y4E2</accession>
<dbReference type="EMBL" id="CP094241">
    <property type="protein sequence ID" value="UNV83991.1"/>
    <property type="molecule type" value="Genomic_DNA"/>
</dbReference>
<dbReference type="Proteomes" id="UP000829455">
    <property type="component" value="Chromosome"/>
</dbReference>
<sequence length="140" mass="16510">MKEMYKNCHFWIGFVESLKEFNDYFDIDIKTGTSKFAQDIGFPFKDEELDKFCKLTCLQPNFDHTFQISELLCDSPLKKEDIKLIEELCKKMEPPPNSYVYLFHSGAKYKIGAKFSSYYYIGCFEANPNFIEDEELLDNL</sequence>
<name>A0ABY3Y4E2_9NEIS</name>
<gene>
    <name evidence="1" type="ORF">MON40_08100</name>
</gene>
<keyword evidence="2" id="KW-1185">Reference proteome</keyword>
<evidence type="ECO:0000313" key="1">
    <source>
        <dbReference type="EMBL" id="UNV83991.1"/>
    </source>
</evidence>
<organism evidence="1 2">
    <name type="scientific">Neisseria macacae ATCC 33926</name>
    <dbReference type="NCBI Taxonomy" id="997348"/>
    <lineage>
        <taxon>Bacteria</taxon>
        <taxon>Pseudomonadati</taxon>
        <taxon>Pseudomonadota</taxon>
        <taxon>Betaproteobacteria</taxon>
        <taxon>Neisseriales</taxon>
        <taxon>Neisseriaceae</taxon>
        <taxon>Neisseria</taxon>
    </lineage>
</organism>
<dbReference type="RefSeq" id="WP_242925862.1">
    <property type="nucleotide sequence ID" value="NZ_CP094241.1"/>
</dbReference>
<reference evidence="1 2" key="1">
    <citation type="submission" date="2022-03" db="EMBL/GenBank/DDBJ databases">
        <title>Genome sequencing of Neisseria macacae.</title>
        <authorList>
            <person name="Baek M.-G."/>
        </authorList>
    </citation>
    <scope>NUCLEOTIDE SEQUENCE [LARGE SCALE GENOMIC DNA]</scope>
    <source>
        <strain evidence="1 2">ATCC 33926</strain>
    </source>
</reference>
<proteinExistence type="predicted"/>
<evidence type="ECO:0000313" key="2">
    <source>
        <dbReference type="Proteomes" id="UP000829455"/>
    </source>
</evidence>
<protein>
    <submittedName>
        <fullName evidence="1">Immunity 22 family protein</fullName>
    </submittedName>
</protein>